<dbReference type="InterPro" id="IPR058625">
    <property type="entry name" value="MdtA-like_BSH"/>
</dbReference>
<dbReference type="Pfam" id="PF25876">
    <property type="entry name" value="HH_MFP_RND"/>
    <property type="match status" value="1"/>
</dbReference>
<dbReference type="NCBIfam" id="TIGR01730">
    <property type="entry name" value="RND_mfp"/>
    <property type="match status" value="1"/>
</dbReference>
<dbReference type="InterPro" id="IPR058627">
    <property type="entry name" value="MdtA-like_C"/>
</dbReference>
<dbReference type="Gene3D" id="1.10.287.470">
    <property type="entry name" value="Helix hairpin bin"/>
    <property type="match status" value="1"/>
</dbReference>
<dbReference type="NCBIfam" id="NF008589">
    <property type="entry name" value="PRK11556.1"/>
    <property type="match status" value="1"/>
</dbReference>
<feature type="domain" description="Multidrug resistance protein MdtA-like alpha-helical hairpin" evidence="7">
    <location>
        <begin position="137"/>
        <end position="206"/>
    </location>
</feature>
<dbReference type="Gene3D" id="2.40.30.170">
    <property type="match status" value="1"/>
</dbReference>
<evidence type="ECO:0000259" key="10">
    <source>
        <dbReference type="Pfam" id="PF25967"/>
    </source>
</evidence>
<evidence type="ECO:0000256" key="2">
    <source>
        <dbReference type="ARBA" id="ARBA00009477"/>
    </source>
</evidence>
<evidence type="ECO:0000259" key="8">
    <source>
        <dbReference type="Pfam" id="PF25917"/>
    </source>
</evidence>
<dbReference type="Pfam" id="PF25967">
    <property type="entry name" value="RND-MFP_C"/>
    <property type="match status" value="1"/>
</dbReference>
<evidence type="ECO:0000259" key="9">
    <source>
        <dbReference type="Pfam" id="PF25944"/>
    </source>
</evidence>
<comment type="subcellular location">
    <subcellularLocation>
        <location evidence="1">Cell membrane</location>
    </subcellularLocation>
</comment>
<gene>
    <name evidence="11" type="ORF">GLUCOINTEAF2_0202461</name>
</gene>
<evidence type="ECO:0000313" key="11">
    <source>
        <dbReference type="EMBL" id="KPH86900.1"/>
    </source>
</evidence>
<dbReference type="PANTHER" id="PTHR30469:SF12">
    <property type="entry name" value="MULTIDRUG RESISTANCE PROTEIN MDTA"/>
    <property type="match status" value="1"/>
</dbReference>
<comment type="similarity">
    <text evidence="2">Belongs to the membrane fusion protein (MFP) (TC 8.A.1) family.</text>
</comment>
<dbReference type="InterPro" id="IPR006143">
    <property type="entry name" value="RND_pump_MFP"/>
</dbReference>
<dbReference type="Gene3D" id="2.40.50.100">
    <property type="match status" value="1"/>
</dbReference>
<proteinExistence type="inferred from homology"/>
<name>A0A0N1N4T4_9PROT</name>
<evidence type="ECO:0000256" key="4">
    <source>
        <dbReference type="ARBA" id="ARBA00022475"/>
    </source>
</evidence>
<evidence type="ECO:0000256" key="1">
    <source>
        <dbReference type="ARBA" id="ARBA00004236"/>
    </source>
</evidence>
<dbReference type="GO" id="GO:0015562">
    <property type="term" value="F:efflux transmembrane transporter activity"/>
    <property type="evidence" value="ECO:0007669"/>
    <property type="project" value="TreeGrafter"/>
</dbReference>
<keyword evidence="6" id="KW-0472">Membrane</keyword>
<evidence type="ECO:0000259" key="7">
    <source>
        <dbReference type="Pfam" id="PF25876"/>
    </source>
</evidence>
<reference evidence="11 12" key="1">
    <citation type="submission" date="2015-07" db="EMBL/GenBank/DDBJ databases">
        <title>Draft Genome Sequence of Komagataeibacter intermedius Strain AF2, Isolated from Kombucha Tea.</title>
        <authorList>
            <person name="Santos R.A."/>
            <person name="Berretta A.A."/>
            <person name="Barud H.S."/>
            <person name="Ribeiro S.J."/>
            <person name="Gonzalez-Garcia L.N."/>
            <person name="Zucchi T.D."/>
            <person name="Goldman G.H."/>
            <person name="Riano-Pachon D.M."/>
        </authorList>
    </citation>
    <scope>NUCLEOTIDE SEQUENCE [LARGE SCALE GENOMIC DNA]</scope>
    <source>
        <strain evidence="11 12">AF2</strain>
    </source>
</reference>
<dbReference type="Gene3D" id="2.40.420.20">
    <property type="match status" value="1"/>
</dbReference>
<sequence>MQPVHDFPFSVSTCGGLSCHVTRDIVSTRKNTTRVKYHGLRRATLLTALFLAGLHPLCGAKAATKTVDAGIPVSVATIKAGDMPVVLSELGTVIPVTNVTVQTRVDGYLTQVLFTEGQEVHEGDLLAVIDPRPYEAELKQYSGQLAADQAQLDEARMDNIRYQKLLRRDSIDTQTAQDQQYKVKQLEGTVEADQGLVDTYRLDVEYCHITAPVSGRVGIRAVDRGNYITAAQSGGLAVLTQMQPISVIFTLPQDKLGMVWKRLRTTRTLPVEAWDSTDTTKLTDGAVSSLDSQIDTATGTVRLRALFPNKDEDLFPNQFVNAHLLVDTEHDVLLAPTSAIQSGPNGSFVYVVQSDGTVAVRLVKTGVSQGDTVVVSSGLKADEQVVTSGIDRLHAGAKVTIPATTSTTQGGQ</sequence>
<dbReference type="InterPro" id="IPR058626">
    <property type="entry name" value="MdtA-like_b-barrel"/>
</dbReference>
<dbReference type="InterPro" id="IPR058624">
    <property type="entry name" value="MdtA-like_HH"/>
</dbReference>
<keyword evidence="4" id="KW-1003">Cell membrane</keyword>
<dbReference type="PANTHER" id="PTHR30469">
    <property type="entry name" value="MULTIDRUG RESISTANCE PROTEIN MDTA"/>
    <property type="match status" value="1"/>
</dbReference>
<dbReference type="Pfam" id="PF25944">
    <property type="entry name" value="Beta-barrel_RND"/>
    <property type="match status" value="1"/>
</dbReference>
<feature type="domain" description="Multidrug resistance protein MdtA-like C-terminal permuted SH3" evidence="10">
    <location>
        <begin position="331"/>
        <end position="392"/>
    </location>
</feature>
<keyword evidence="5" id="KW-0997">Cell inner membrane</keyword>
<evidence type="ECO:0000256" key="6">
    <source>
        <dbReference type="ARBA" id="ARBA00023136"/>
    </source>
</evidence>
<evidence type="ECO:0000313" key="12">
    <source>
        <dbReference type="Proteomes" id="UP000031553"/>
    </source>
</evidence>
<evidence type="ECO:0000256" key="5">
    <source>
        <dbReference type="ARBA" id="ARBA00022519"/>
    </source>
</evidence>
<protein>
    <submittedName>
        <fullName evidence="11">Putative multidrug resistance protein mdtA</fullName>
    </submittedName>
</protein>
<organism evidence="11 12">
    <name type="scientific">Komagataeibacter intermedius AF2</name>
    <dbReference type="NCBI Taxonomy" id="1458464"/>
    <lineage>
        <taxon>Bacteria</taxon>
        <taxon>Pseudomonadati</taxon>
        <taxon>Pseudomonadota</taxon>
        <taxon>Alphaproteobacteria</taxon>
        <taxon>Acetobacterales</taxon>
        <taxon>Acetobacteraceae</taxon>
        <taxon>Komagataeibacter</taxon>
    </lineage>
</organism>
<evidence type="ECO:0000256" key="3">
    <source>
        <dbReference type="ARBA" id="ARBA00022448"/>
    </source>
</evidence>
<feature type="domain" description="Multidrug resistance protein MdtA-like barrel-sandwich hybrid" evidence="8">
    <location>
        <begin position="98"/>
        <end position="239"/>
    </location>
</feature>
<accession>A0A0N1N4T4</accession>
<dbReference type="SUPFAM" id="SSF111369">
    <property type="entry name" value="HlyD-like secretion proteins"/>
    <property type="match status" value="1"/>
</dbReference>
<dbReference type="GO" id="GO:0030313">
    <property type="term" value="C:cell envelope"/>
    <property type="evidence" value="ECO:0007669"/>
    <property type="project" value="UniProtKB-SubCell"/>
</dbReference>
<dbReference type="AlphaFoldDB" id="A0A0N1N4T4"/>
<keyword evidence="3" id="KW-0813">Transport</keyword>
<dbReference type="EMBL" id="JUFX02000189">
    <property type="protein sequence ID" value="KPH86900.1"/>
    <property type="molecule type" value="Genomic_DNA"/>
</dbReference>
<dbReference type="RefSeq" id="WP_039732912.1">
    <property type="nucleotide sequence ID" value="NZ_JUFX02000189.1"/>
</dbReference>
<dbReference type="GO" id="GO:1990281">
    <property type="term" value="C:efflux pump complex"/>
    <property type="evidence" value="ECO:0007669"/>
    <property type="project" value="TreeGrafter"/>
</dbReference>
<dbReference type="Proteomes" id="UP000031553">
    <property type="component" value="Unassembled WGS sequence"/>
</dbReference>
<comment type="caution">
    <text evidence="11">The sequence shown here is derived from an EMBL/GenBank/DDBJ whole genome shotgun (WGS) entry which is preliminary data.</text>
</comment>
<dbReference type="Pfam" id="PF25917">
    <property type="entry name" value="BSH_RND"/>
    <property type="match status" value="1"/>
</dbReference>
<feature type="domain" description="Multidrug resistance protein MdtA-like beta-barrel" evidence="9">
    <location>
        <begin position="244"/>
        <end position="328"/>
    </location>
</feature>
<dbReference type="FunFam" id="2.40.420.20:FF:000001">
    <property type="entry name" value="Efflux RND transporter periplasmic adaptor subunit"/>
    <property type="match status" value="1"/>
</dbReference>